<accession>A0AAV4Y5M0</accession>
<comment type="caution">
    <text evidence="1">The sequence shown here is derived from an EMBL/GenBank/DDBJ whole genome shotgun (WGS) entry which is preliminary data.</text>
</comment>
<gene>
    <name evidence="1" type="ORF">CEXT_813071</name>
</gene>
<protein>
    <submittedName>
        <fullName evidence="1">Uncharacterized protein</fullName>
    </submittedName>
</protein>
<keyword evidence="2" id="KW-1185">Reference proteome</keyword>
<organism evidence="1 2">
    <name type="scientific">Caerostris extrusa</name>
    <name type="common">Bark spider</name>
    <name type="synonym">Caerostris bankana</name>
    <dbReference type="NCBI Taxonomy" id="172846"/>
    <lineage>
        <taxon>Eukaryota</taxon>
        <taxon>Metazoa</taxon>
        <taxon>Ecdysozoa</taxon>
        <taxon>Arthropoda</taxon>
        <taxon>Chelicerata</taxon>
        <taxon>Arachnida</taxon>
        <taxon>Araneae</taxon>
        <taxon>Araneomorphae</taxon>
        <taxon>Entelegynae</taxon>
        <taxon>Araneoidea</taxon>
        <taxon>Araneidae</taxon>
        <taxon>Caerostris</taxon>
    </lineage>
</organism>
<name>A0AAV4Y5M0_CAEEX</name>
<proteinExistence type="predicted"/>
<evidence type="ECO:0000313" key="1">
    <source>
        <dbReference type="EMBL" id="GIZ01266.1"/>
    </source>
</evidence>
<dbReference type="AlphaFoldDB" id="A0AAV4Y5M0"/>
<sequence>MRGLAFPPPPVDVDKPTTLAAHMEDIHNFRWLLIGYTALATHMVDMDNFHWLLVGQTYNIGYSCGRYT</sequence>
<evidence type="ECO:0000313" key="2">
    <source>
        <dbReference type="Proteomes" id="UP001054945"/>
    </source>
</evidence>
<dbReference type="Proteomes" id="UP001054945">
    <property type="component" value="Unassembled WGS sequence"/>
</dbReference>
<dbReference type="EMBL" id="BPLR01018644">
    <property type="protein sequence ID" value="GIZ01266.1"/>
    <property type="molecule type" value="Genomic_DNA"/>
</dbReference>
<reference evidence="1 2" key="1">
    <citation type="submission" date="2021-06" db="EMBL/GenBank/DDBJ databases">
        <title>Caerostris extrusa draft genome.</title>
        <authorList>
            <person name="Kono N."/>
            <person name="Arakawa K."/>
        </authorList>
    </citation>
    <scope>NUCLEOTIDE SEQUENCE [LARGE SCALE GENOMIC DNA]</scope>
</reference>